<evidence type="ECO:0000313" key="2">
    <source>
        <dbReference type="EMBL" id="RZS57714.1"/>
    </source>
</evidence>
<keyword evidence="3" id="KW-1185">Reference proteome</keyword>
<evidence type="ECO:0000256" key="1">
    <source>
        <dbReference type="SAM" id="MobiDB-lite"/>
    </source>
</evidence>
<dbReference type="SUPFAM" id="SSF160104">
    <property type="entry name" value="Acetoacetate decarboxylase-like"/>
    <property type="match status" value="1"/>
</dbReference>
<protein>
    <recommendedName>
        <fullName evidence="4">DUF2071 domain-containing protein</fullName>
    </recommendedName>
</protein>
<evidence type="ECO:0000313" key="3">
    <source>
        <dbReference type="Proteomes" id="UP000293519"/>
    </source>
</evidence>
<dbReference type="EMBL" id="SGWW01000002">
    <property type="protein sequence ID" value="RZS57714.1"/>
    <property type="molecule type" value="Genomic_DNA"/>
</dbReference>
<reference evidence="2 3" key="1">
    <citation type="journal article" date="2015" name="Stand. Genomic Sci.">
        <title>Genomic Encyclopedia of Bacterial and Archaeal Type Strains, Phase III: the genomes of soil and plant-associated and newly described type strains.</title>
        <authorList>
            <person name="Whitman W.B."/>
            <person name="Woyke T."/>
            <person name="Klenk H.P."/>
            <person name="Zhou Y."/>
            <person name="Lilburn T.G."/>
            <person name="Beck B.J."/>
            <person name="De Vos P."/>
            <person name="Vandamme P."/>
            <person name="Eisen J.A."/>
            <person name="Garrity G."/>
            <person name="Hugenholtz P."/>
            <person name="Kyrpides N.C."/>
        </authorList>
    </citation>
    <scope>NUCLEOTIDE SEQUENCE [LARGE SCALE GENOMIC DNA]</scope>
    <source>
        <strain evidence="2 3">CV2</strain>
    </source>
</reference>
<dbReference type="AlphaFoldDB" id="A0A4Q7LSS4"/>
<evidence type="ECO:0008006" key="4">
    <source>
        <dbReference type="Google" id="ProtNLM"/>
    </source>
</evidence>
<dbReference type="OrthoDB" id="150993at2"/>
<sequence>MCLARHTGRVTTLDPAPAHDPADGPAPAPHTAPPLPGRSVIRQRWNHFVFLHWRVDPSRIAPLLPAGTRPDTFDGSAWVGLIPFVLSEHAFLPLPPVPGFGTFVEINVRTYAVDGAGNRSVVFCSLDAEPLPSVMAAQALFGLPYRWARAGQRIIDGTIEYRSRRRRGPRLDSRMRALVSDAPVASPMSLAPDSVPDARGASTRILARPLPRPVDTELSRFLTGRWGFHETRLGRTIYARNRHKAWPLVEAELLALDDGLLAAAGFPELASRAPDSVLATPLDHPGLLTEFAAARPATPPQ</sequence>
<dbReference type="Proteomes" id="UP000293519">
    <property type="component" value="Unassembled WGS sequence"/>
</dbReference>
<feature type="compositionally biased region" description="Pro residues" evidence="1">
    <location>
        <begin position="24"/>
        <end position="36"/>
    </location>
</feature>
<accession>A0A4Q7LSS4</accession>
<comment type="caution">
    <text evidence="2">The sequence shown here is derived from an EMBL/GenBank/DDBJ whole genome shotgun (WGS) entry which is preliminary data.</text>
</comment>
<dbReference type="InterPro" id="IPR023375">
    <property type="entry name" value="ADC_dom_sf"/>
</dbReference>
<dbReference type="InterPro" id="IPR018644">
    <property type="entry name" value="DUF2071"/>
</dbReference>
<dbReference type="Pfam" id="PF09844">
    <property type="entry name" value="DUF2071"/>
    <property type="match status" value="1"/>
</dbReference>
<name>A0A4Q7LSS4_9MICO</name>
<proteinExistence type="predicted"/>
<organism evidence="2 3">
    <name type="scientific">Microcella putealis</name>
    <dbReference type="NCBI Taxonomy" id="337005"/>
    <lineage>
        <taxon>Bacteria</taxon>
        <taxon>Bacillati</taxon>
        <taxon>Actinomycetota</taxon>
        <taxon>Actinomycetes</taxon>
        <taxon>Micrococcales</taxon>
        <taxon>Microbacteriaceae</taxon>
        <taxon>Microcella</taxon>
    </lineage>
</organism>
<gene>
    <name evidence="2" type="ORF">EV141_1432</name>
</gene>
<dbReference type="PANTHER" id="PTHR39186">
    <property type="entry name" value="DUF2071 FAMILY PROTEIN"/>
    <property type="match status" value="1"/>
</dbReference>
<feature type="region of interest" description="Disordered" evidence="1">
    <location>
        <begin position="1"/>
        <end position="36"/>
    </location>
</feature>
<dbReference type="PANTHER" id="PTHR39186:SF1">
    <property type="entry name" value="DUF2071 DOMAIN-CONTAINING PROTEIN"/>
    <property type="match status" value="1"/>
</dbReference>